<dbReference type="Gene3D" id="3.30.1240.10">
    <property type="match status" value="1"/>
</dbReference>
<accession>A0A5C1DDF2</accession>
<dbReference type="Gene3D" id="3.40.50.1000">
    <property type="entry name" value="HAD superfamily/HAD-like"/>
    <property type="match status" value="1"/>
</dbReference>
<dbReference type="GO" id="GO:0000287">
    <property type="term" value="F:magnesium ion binding"/>
    <property type="evidence" value="ECO:0007669"/>
    <property type="project" value="TreeGrafter"/>
</dbReference>
<dbReference type="KEGG" id="chrm:FYK34_03805"/>
<keyword evidence="2" id="KW-1185">Reference proteome</keyword>
<dbReference type="SUPFAM" id="SSF56784">
    <property type="entry name" value="HAD-like"/>
    <property type="match status" value="1"/>
</dbReference>
<dbReference type="Pfam" id="PF08282">
    <property type="entry name" value="Hydrolase_3"/>
    <property type="match status" value="1"/>
</dbReference>
<sequence length="294" mass="32341">MRLAGSAIANAGGAISTGCFRRPAPTSTMPAEPRHPPPFMHFIFDIDGTLCFDGATISPAIQDALSELEDQGHEIGFASARPYRDMLHLLDQRFHHGLFVGSNGAMTYHRGELSDIQPLPRRTLDQLFELTERFQASCLVDLPWHYHYNGDPAHPFMNWVDPAKRATPVSRDDIRLPVKLLVTECADGPALQLALDQRDDIAVHHHSDQQIVDITAKGVSKMSALLRHGVAAEQLVCFGNDSNDLSMFGAARHAVQIGEHAQLRPLAAERIARDDDTETALIGAMRRLGARYAG</sequence>
<protein>
    <submittedName>
        <fullName evidence="1">HAD family phosphatase</fullName>
    </submittedName>
</protein>
<reference evidence="1 2" key="1">
    <citation type="submission" date="2019-08" db="EMBL/GenBank/DDBJ databases">
        <title>Chromobacterium paludis, a novel bacterium isolated from a Maryland marsh pond.</title>
        <authorList>
            <person name="Blackburn M.B."/>
            <person name="Gundersen-Rindal D.E."/>
        </authorList>
    </citation>
    <scope>NUCLEOTIDE SEQUENCE [LARGE SCALE GENOMIC DNA]</scope>
    <source>
        <strain evidence="2">IIBBL 257-1</strain>
    </source>
</reference>
<organism evidence="1 2">
    <name type="scientific">Chromobacterium paludis</name>
    <dbReference type="NCBI Taxonomy" id="2605945"/>
    <lineage>
        <taxon>Bacteria</taxon>
        <taxon>Pseudomonadati</taxon>
        <taxon>Pseudomonadota</taxon>
        <taxon>Betaproteobacteria</taxon>
        <taxon>Neisseriales</taxon>
        <taxon>Chromobacteriaceae</taxon>
        <taxon>Chromobacterium</taxon>
    </lineage>
</organism>
<evidence type="ECO:0000313" key="2">
    <source>
        <dbReference type="Proteomes" id="UP000322079"/>
    </source>
</evidence>
<gene>
    <name evidence="1" type="ORF">FYK34_03805</name>
</gene>
<dbReference type="EMBL" id="CP043473">
    <property type="protein sequence ID" value="QEL54752.1"/>
    <property type="molecule type" value="Genomic_DNA"/>
</dbReference>
<dbReference type="InterPro" id="IPR023214">
    <property type="entry name" value="HAD_sf"/>
</dbReference>
<dbReference type="PANTHER" id="PTHR10000:SF53">
    <property type="entry name" value="5-AMINO-6-(5-PHOSPHO-D-RIBITYLAMINO)URACIL PHOSPHATASE YBJI-RELATED"/>
    <property type="match status" value="1"/>
</dbReference>
<dbReference type="PANTHER" id="PTHR10000">
    <property type="entry name" value="PHOSPHOSERINE PHOSPHATASE"/>
    <property type="match status" value="1"/>
</dbReference>
<dbReference type="AlphaFoldDB" id="A0A5C1DDF2"/>
<evidence type="ECO:0000313" key="1">
    <source>
        <dbReference type="EMBL" id="QEL54752.1"/>
    </source>
</evidence>
<dbReference type="Proteomes" id="UP000322079">
    <property type="component" value="Chromosome"/>
</dbReference>
<name>A0A5C1DDF2_9NEIS</name>
<dbReference type="InterPro" id="IPR036412">
    <property type="entry name" value="HAD-like_sf"/>
</dbReference>
<dbReference type="GO" id="GO:0005829">
    <property type="term" value="C:cytosol"/>
    <property type="evidence" value="ECO:0007669"/>
    <property type="project" value="TreeGrafter"/>
</dbReference>
<proteinExistence type="predicted"/>
<dbReference type="GO" id="GO:0016791">
    <property type="term" value="F:phosphatase activity"/>
    <property type="evidence" value="ECO:0007669"/>
    <property type="project" value="TreeGrafter"/>
</dbReference>
<dbReference type="PROSITE" id="PS51257">
    <property type="entry name" value="PROKAR_LIPOPROTEIN"/>
    <property type="match status" value="1"/>
</dbReference>